<organism evidence="2 3">
    <name type="scientific">Nocardia jiangsuensis</name>
    <dbReference type="NCBI Taxonomy" id="1691563"/>
    <lineage>
        <taxon>Bacteria</taxon>
        <taxon>Bacillati</taxon>
        <taxon>Actinomycetota</taxon>
        <taxon>Actinomycetes</taxon>
        <taxon>Mycobacteriales</taxon>
        <taxon>Nocardiaceae</taxon>
        <taxon>Nocardia</taxon>
    </lineage>
</organism>
<dbReference type="EMBL" id="JBHSAX010000006">
    <property type="protein sequence ID" value="MFC3961687.1"/>
    <property type="molecule type" value="Genomic_DNA"/>
</dbReference>
<protein>
    <submittedName>
        <fullName evidence="2">Asp23/Gls24 family envelope stress response protein</fullName>
    </submittedName>
</protein>
<accession>A0ABV8DQJ3</accession>
<evidence type="ECO:0000313" key="3">
    <source>
        <dbReference type="Proteomes" id="UP001595696"/>
    </source>
</evidence>
<dbReference type="RefSeq" id="WP_378611444.1">
    <property type="nucleotide sequence ID" value="NZ_JBHSAX010000006.1"/>
</dbReference>
<name>A0ABV8DQJ3_9NOCA</name>
<dbReference type="Proteomes" id="UP001595696">
    <property type="component" value="Unassembled WGS sequence"/>
</dbReference>
<sequence>MTAAAPVARAAAGTGVAPEGSATGLRAPEARGVTTVAPRVVRRIAAQAAGEVPGVGGPVQVKAVVRGDHALLDAEVPIRYPEPVRRVTDGCRAHLTARVGELTGLRVARVEILVPVLVGDAAPVGGRVS</sequence>
<proteinExistence type="predicted"/>
<feature type="compositionally biased region" description="Low complexity" evidence="1">
    <location>
        <begin position="1"/>
        <end position="18"/>
    </location>
</feature>
<feature type="region of interest" description="Disordered" evidence="1">
    <location>
        <begin position="1"/>
        <end position="29"/>
    </location>
</feature>
<gene>
    <name evidence="2" type="ORF">ACFO0B_06770</name>
</gene>
<keyword evidence="3" id="KW-1185">Reference proteome</keyword>
<evidence type="ECO:0000256" key="1">
    <source>
        <dbReference type="SAM" id="MobiDB-lite"/>
    </source>
</evidence>
<comment type="caution">
    <text evidence="2">The sequence shown here is derived from an EMBL/GenBank/DDBJ whole genome shotgun (WGS) entry which is preliminary data.</text>
</comment>
<reference evidence="3" key="1">
    <citation type="journal article" date="2019" name="Int. J. Syst. Evol. Microbiol.">
        <title>The Global Catalogue of Microorganisms (GCM) 10K type strain sequencing project: providing services to taxonomists for standard genome sequencing and annotation.</title>
        <authorList>
            <consortium name="The Broad Institute Genomics Platform"/>
            <consortium name="The Broad Institute Genome Sequencing Center for Infectious Disease"/>
            <person name="Wu L."/>
            <person name="Ma J."/>
        </authorList>
    </citation>
    <scope>NUCLEOTIDE SEQUENCE [LARGE SCALE GENOMIC DNA]</scope>
    <source>
        <strain evidence="3">CGMCC 4.7330</strain>
    </source>
</reference>
<evidence type="ECO:0000313" key="2">
    <source>
        <dbReference type="EMBL" id="MFC3961687.1"/>
    </source>
</evidence>